<dbReference type="PANTHER" id="PTHR10913">
    <property type="entry name" value="FOLLISTATIN-RELATED"/>
    <property type="match status" value="1"/>
</dbReference>
<dbReference type="SMART" id="SM00280">
    <property type="entry name" value="KAZAL"/>
    <property type="match status" value="1"/>
</dbReference>
<proteinExistence type="predicted"/>
<keyword evidence="7" id="KW-1185">Reference proteome</keyword>
<sequence>MIPKCFALHFILNLILLMEDVAEARSRKQRLEMLPKGPIRTCRKSWECRYGADCNENNTCVCTHHCKGQKQFPVCASNRHTYKNLCKLKKASCMQQRPITIKCHGDCDTCLS</sequence>
<evidence type="ECO:0000313" key="7">
    <source>
        <dbReference type="Proteomes" id="UP001642483"/>
    </source>
</evidence>
<evidence type="ECO:0000259" key="5">
    <source>
        <dbReference type="PROSITE" id="PS51465"/>
    </source>
</evidence>
<dbReference type="PROSITE" id="PS51465">
    <property type="entry name" value="KAZAL_2"/>
    <property type="match status" value="1"/>
</dbReference>
<accession>A0ABP0GV58</accession>
<dbReference type="InterPro" id="IPR002350">
    <property type="entry name" value="Kazal_dom"/>
</dbReference>
<organism evidence="6 7">
    <name type="scientific">Clavelina lepadiformis</name>
    <name type="common">Light-bulb sea squirt</name>
    <name type="synonym">Ascidia lepadiformis</name>
    <dbReference type="NCBI Taxonomy" id="159417"/>
    <lineage>
        <taxon>Eukaryota</taxon>
        <taxon>Metazoa</taxon>
        <taxon>Chordata</taxon>
        <taxon>Tunicata</taxon>
        <taxon>Ascidiacea</taxon>
        <taxon>Aplousobranchia</taxon>
        <taxon>Clavelinidae</taxon>
        <taxon>Clavelina</taxon>
    </lineage>
</organism>
<dbReference type="EMBL" id="CAWYQH010000141">
    <property type="protein sequence ID" value="CAK8694953.1"/>
    <property type="molecule type" value="Genomic_DNA"/>
</dbReference>
<feature type="domain" description="Kazal-like" evidence="5">
    <location>
        <begin position="49"/>
        <end position="109"/>
    </location>
</feature>
<evidence type="ECO:0000256" key="4">
    <source>
        <dbReference type="SAM" id="SignalP"/>
    </source>
</evidence>
<dbReference type="Pfam" id="PF07648">
    <property type="entry name" value="Kazal_2"/>
    <property type="match status" value="1"/>
</dbReference>
<gene>
    <name evidence="6" type="ORF">CVLEPA_LOCUS28275</name>
</gene>
<dbReference type="CDD" id="cd00104">
    <property type="entry name" value="KAZAL_FS"/>
    <property type="match status" value="1"/>
</dbReference>
<feature type="signal peptide" evidence="4">
    <location>
        <begin position="1"/>
        <end position="24"/>
    </location>
</feature>
<dbReference type="InterPro" id="IPR050653">
    <property type="entry name" value="Prot_Inhib_GrowthFact_Antg"/>
</dbReference>
<dbReference type="InterPro" id="IPR036058">
    <property type="entry name" value="Kazal_dom_sf"/>
</dbReference>
<keyword evidence="3" id="KW-1015">Disulfide bond</keyword>
<evidence type="ECO:0000256" key="2">
    <source>
        <dbReference type="ARBA" id="ARBA00022900"/>
    </source>
</evidence>
<feature type="chain" id="PRO_5045744975" description="Kazal-like domain-containing protein" evidence="4">
    <location>
        <begin position="25"/>
        <end position="112"/>
    </location>
</feature>
<dbReference type="Proteomes" id="UP001642483">
    <property type="component" value="Unassembled WGS sequence"/>
</dbReference>
<keyword evidence="1" id="KW-0646">Protease inhibitor</keyword>
<reference evidence="6 7" key="1">
    <citation type="submission" date="2024-02" db="EMBL/GenBank/DDBJ databases">
        <authorList>
            <person name="Daric V."/>
            <person name="Darras S."/>
        </authorList>
    </citation>
    <scope>NUCLEOTIDE SEQUENCE [LARGE SCALE GENOMIC DNA]</scope>
</reference>
<dbReference type="Gene3D" id="3.30.60.30">
    <property type="match status" value="1"/>
</dbReference>
<dbReference type="SUPFAM" id="SSF100895">
    <property type="entry name" value="Kazal-type serine protease inhibitors"/>
    <property type="match status" value="1"/>
</dbReference>
<keyword evidence="4" id="KW-0732">Signal</keyword>
<evidence type="ECO:0000313" key="6">
    <source>
        <dbReference type="EMBL" id="CAK8694953.1"/>
    </source>
</evidence>
<comment type="caution">
    <text evidence="6">The sequence shown here is derived from an EMBL/GenBank/DDBJ whole genome shotgun (WGS) entry which is preliminary data.</text>
</comment>
<evidence type="ECO:0000256" key="1">
    <source>
        <dbReference type="ARBA" id="ARBA00022690"/>
    </source>
</evidence>
<protein>
    <recommendedName>
        <fullName evidence="5">Kazal-like domain-containing protein</fullName>
    </recommendedName>
</protein>
<keyword evidence="2" id="KW-0722">Serine protease inhibitor</keyword>
<evidence type="ECO:0000256" key="3">
    <source>
        <dbReference type="ARBA" id="ARBA00023157"/>
    </source>
</evidence>
<dbReference type="PANTHER" id="PTHR10913:SF45">
    <property type="entry name" value="FOLLISTATIN, ISOFORM A-RELATED"/>
    <property type="match status" value="1"/>
</dbReference>
<name>A0ABP0GV58_CLALP</name>